<name>L7F6N7_STRT8</name>
<reference evidence="2 3" key="1">
    <citation type="journal article" date="2011" name="Plasmid">
        <title>Streptomyces turgidiscabies Car8 contains a modular pathogenicity island that shares virulence genes with other actinobacterial plant pathogens.</title>
        <authorList>
            <person name="Huguet-Tapia J.C."/>
            <person name="Badger J.H."/>
            <person name="Loria R."/>
            <person name="Pettis G.S."/>
        </authorList>
    </citation>
    <scope>NUCLEOTIDE SEQUENCE [LARGE SCALE GENOMIC DNA]</scope>
    <source>
        <strain evidence="2 3">Car8</strain>
    </source>
</reference>
<comment type="caution">
    <text evidence="2">The sequence shown here is derived from an EMBL/GenBank/DDBJ whole genome shotgun (WGS) entry which is preliminary data.</text>
</comment>
<dbReference type="PATRIC" id="fig|698760.3.peg.4332"/>
<evidence type="ECO:0000313" key="3">
    <source>
        <dbReference type="Proteomes" id="UP000010931"/>
    </source>
</evidence>
<dbReference type="Pfam" id="PF15567">
    <property type="entry name" value="Imm35"/>
    <property type="match status" value="1"/>
</dbReference>
<evidence type="ECO:0000259" key="1">
    <source>
        <dbReference type="Pfam" id="PF15567"/>
    </source>
</evidence>
<dbReference type="InterPro" id="IPR029082">
    <property type="entry name" value="Imm35"/>
</dbReference>
<accession>L7F6N7</accession>
<protein>
    <recommendedName>
        <fullName evidence="1">Immunity protein 35 domain-containing protein</fullName>
    </recommendedName>
</protein>
<dbReference type="Proteomes" id="UP000010931">
    <property type="component" value="Unassembled WGS sequence"/>
</dbReference>
<dbReference type="RefSeq" id="WP_006377990.1">
    <property type="nucleotide sequence ID" value="NZ_AEJB01000320.1"/>
</dbReference>
<sequence length="184" mass="20095">MIEREAAVRIVEEELAREYGASSALGVDPVRVVVARVEAHELVWLVHCQSEEFVRTGNRGSMLIGGGPYLVDRVDGGLHVIGVLAAKGGEWEADYRVRIRGLAIRTAVDDLHDEVRELAAVRGHLHAVRLLRQRLPVLSPARAVRYVDGLLTGAAPADLVAVAVEQLVEPVDPVLGVRTIRLRK</sequence>
<proteinExistence type="predicted"/>
<dbReference type="STRING" id="85558.T45_09069"/>
<dbReference type="GeneID" id="97400336"/>
<feature type="domain" description="Immunity protein 35" evidence="1">
    <location>
        <begin position="6"/>
        <end position="94"/>
    </location>
</feature>
<keyword evidence="3" id="KW-1185">Reference proteome</keyword>
<dbReference type="EMBL" id="AEJB01000320">
    <property type="protein sequence ID" value="ELP66947.1"/>
    <property type="molecule type" value="Genomic_DNA"/>
</dbReference>
<organism evidence="2 3">
    <name type="scientific">Streptomyces turgidiscabies (strain Car8)</name>
    <dbReference type="NCBI Taxonomy" id="698760"/>
    <lineage>
        <taxon>Bacteria</taxon>
        <taxon>Bacillati</taxon>
        <taxon>Actinomycetota</taxon>
        <taxon>Actinomycetes</taxon>
        <taxon>Kitasatosporales</taxon>
        <taxon>Streptomycetaceae</taxon>
        <taxon>Streptomyces</taxon>
    </lineage>
</organism>
<dbReference type="AlphaFoldDB" id="L7F6N7"/>
<gene>
    <name evidence="2" type="ORF">STRTUCAR8_06223</name>
</gene>
<evidence type="ECO:0000313" key="2">
    <source>
        <dbReference type="EMBL" id="ELP66947.1"/>
    </source>
</evidence>